<dbReference type="InterPro" id="IPR046272">
    <property type="entry name" value="DUF6305"/>
</dbReference>
<feature type="signal peptide" evidence="1">
    <location>
        <begin position="1"/>
        <end position="19"/>
    </location>
</feature>
<evidence type="ECO:0000313" key="3">
    <source>
        <dbReference type="EMBL" id="SDK05106.1"/>
    </source>
</evidence>
<name>A0A1G8YQS7_9BACI</name>
<dbReference type="Pfam" id="PF19823">
    <property type="entry name" value="DUF6305"/>
    <property type="match status" value="1"/>
</dbReference>
<feature type="chain" id="PRO_5038529480" description="DUF6305 domain-containing protein" evidence="1">
    <location>
        <begin position="20"/>
        <end position="198"/>
    </location>
</feature>
<feature type="domain" description="DUF6305" evidence="2">
    <location>
        <begin position="44"/>
        <end position="197"/>
    </location>
</feature>
<evidence type="ECO:0000256" key="1">
    <source>
        <dbReference type="SAM" id="SignalP"/>
    </source>
</evidence>
<gene>
    <name evidence="3" type="ORF">SAMN05216243_1773</name>
</gene>
<organism evidence="3 4">
    <name type="scientific">Sediminibacillus albus</name>
    <dbReference type="NCBI Taxonomy" id="407036"/>
    <lineage>
        <taxon>Bacteria</taxon>
        <taxon>Bacillati</taxon>
        <taxon>Bacillota</taxon>
        <taxon>Bacilli</taxon>
        <taxon>Bacillales</taxon>
        <taxon>Bacillaceae</taxon>
        <taxon>Sediminibacillus</taxon>
    </lineage>
</organism>
<dbReference type="EMBL" id="FNFL01000002">
    <property type="protein sequence ID" value="SDK05106.1"/>
    <property type="molecule type" value="Genomic_DNA"/>
</dbReference>
<proteinExistence type="predicted"/>
<dbReference type="OrthoDB" id="2691990at2"/>
<evidence type="ECO:0000313" key="4">
    <source>
        <dbReference type="Proteomes" id="UP000198694"/>
    </source>
</evidence>
<sequence length="198" mass="22322">MKKSSIVFVCFFLGTLLMLQPFTGKTESSNSFNTYPNLPAPIGKEKILLTSAGQAPENMILAKIAEELHLEGDYRPRALASDLYDYNTLVIAVGSSANGLKYKSRTFSEEKQRTRLLLEEAEHMNVPVIIMHITGDKREDRHTSELLEITAPFADYFIGLKTFSRKHQMIDLLQASHVPITLVNELDDINTPFNSAFR</sequence>
<protein>
    <recommendedName>
        <fullName evidence="2">DUF6305 domain-containing protein</fullName>
    </recommendedName>
</protein>
<reference evidence="3 4" key="1">
    <citation type="submission" date="2016-10" db="EMBL/GenBank/DDBJ databases">
        <authorList>
            <person name="de Groot N.N."/>
        </authorList>
    </citation>
    <scope>NUCLEOTIDE SEQUENCE [LARGE SCALE GENOMIC DNA]</scope>
    <source>
        <strain evidence="3 4">CGMCC 1.6502</strain>
    </source>
</reference>
<dbReference type="Proteomes" id="UP000198694">
    <property type="component" value="Unassembled WGS sequence"/>
</dbReference>
<dbReference type="RefSeq" id="WP_093213136.1">
    <property type="nucleotide sequence ID" value="NZ_FNFL01000002.1"/>
</dbReference>
<keyword evidence="4" id="KW-1185">Reference proteome</keyword>
<dbReference type="STRING" id="407036.SAMN05216243_1773"/>
<accession>A0A1G8YQS7</accession>
<keyword evidence="1" id="KW-0732">Signal</keyword>
<evidence type="ECO:0000259" key="2">
    <source>
        <dbReference type="Pfam" id="PF19823"/>
    </source>
</evidence>
<dbReference type="AlphaFoldDB" id="A0A1G8YQS7"/>